<keyword evidence="3" id="KW-0812">Transmembrane</keyword>
<accession>A0A2D1KRF1</accession>
<dbReference type="RefSeq" id="WP_010014260.1">
    <property type="nucleotide sequence ID" value="NZ_AEOS01000280.1"/>
</dbReference>
<keyword evidence="7" id="KW-1185">Reference proteome</keyword>
<evidence type="ECO:0000256" key="1">
    <source>
        <dbReference type="ARBA" id="ARBA00004651"/>
    </source>
</evidence>
<protein>
    <submittedName>
        <fullName evidence="6">ABC transporter permease</fullName>
    </submittedName>
</protein>
<comment type="subcellular location">
    <subcellularLocation>
        <location evidence="1">Cell membrane</location>
        <topology evidence="1">Multi-pass membrane protein</topology>
    </subcellularLocation>
</comment>
<dbReference type="GO" id="GO:0140359">
    <property type="term" value="F:ABC-type transporter activity"/>
    <property type="evidence" value="ECO:0007669"/>
    <property type="project" value="InterPro"/>
</dbReference>
<dbReference type="KEGG" id="lcy:LC20004_12715"/>
<dbReference type="InterPro" id="IPR013525">
    <property type="entry name" value="ABC2_TM"/>
</dbReference>
<organism evidence="6 7">
    <name type="scientific">Loigolactobacillus coryniformis subsp. torquens DSM 20004 = KCTC 3535</name>
    <dbReference type="NCBI Taxonomy" id="1423822"/>
    <lineage>
        <taxon>Bacteria</taxon>
        <taxon>Bacillati</taxon>
        <taxon>Bacillota</taxon>
        <taxon>Bacilli</taxon>
        <taxon>Lactobacillales</taxon>
        <taxon>Lactobacillaceae</taxon>
        <taxon>Loigolactobacillus</taxon>
    </lineage>
</organism>
<dbReference type="EMBL" id="CP017697">
    <property type="protein sequence ID" value="ATO44714.1"/>
    <property type="molecule type" value="Genomic_DNA"/>
</dbReference>
<dbReference type="Pfam" id="PF12698">
    <property type="entry name" value="ABC2_membrane_3"/>
    <property type="match status" value="1"/>
</dbReference>
<evidence type="ECO:0000256" key="5">
    <source>
        <dbReference type="ARBA" id="ARBA00023136"/>
    </source>
</evidence>
<keyword evidence="2" id="KW-1003">Cell membrane</keyword>
<evidence type="ECO:0000256" key="2">
    <source>
        <dbReference type="ARBA" id="ARBA00022475"/>
    </source>
</evidence>
<dbReference type="GO" id="GO:0005886">
    <property type="term" value="C:plasma membrane"/>
    <property type="evidence" value="ECO:0007669"/>
    <property type="project" value="UniProtKB-SubCell"/>
</dbReference>
<evidence type="ECO:0000313" key="7">
    <source>
        <dbReference type="Proteomes" id="UP000223559"/>
    </source>
</evidence>
<reference evidence="6 7" key="1">
    <citation type="submission" date="2016-10" db="EMBL/GenBank/DDBJ databases">
        <title>The whole genome sequencing and assembly of L. cotyniformis subsp. torquens DSM 20004 strain.</title>
        <authorList>
            <person name="Park M.-K."/>
            <person name="Lee Y.-J."/>
            <person name="Yi H."/>
            <person name="Bahn Y.-S."/>
            <person name="Kim J.F."/>
            <person name="Lee D.-W."/>
        </authorList>
    </citation>
    <scope>NUCLEOTIDE SEQUENCE [LARGE SCALE GENOMIC DNA]</scope>
    <source>
        <strain evidence="6 7">DSM 20004</strain>
    </source>
</reference>
<dbReference type="AlphaFoldDB" id="A0A2D1KRF1"/>
<dbReference type="InterPro" id="IPR051449">
    <property type="entry name" value="ABC-2_transporter_component"/>
</dbReference>
<evidence type="ECO:0000313" key="6">
    <source>
        <dbReference type="EMBL" id="ATO44714.1"/>
    </source>
</evidence>
<evidence type="ECO:0000256" key="4">
    <source>
        <dbReference type="ARBA" id="ARBA00022989"/>
    </source>
</evidence>
<proteinExistence type="predicted"/>
<evidence type="ECO:0000256" key="3">
    <source>
        <dbReference type="ARBA" id="ARBA00022692"/>
    </source>
</evidence>
<gene>
    <name evidence="6" type="ORF">LC20004_12715</name>
</gene>
<keyword evidence="4" id="KW-1133">Transmembrane helix</keyword>
<dbReference type="OrthoDB" id="9768837at2"/>
<dbReference type="PANTHER" id="PTHR30294">
    <property type="entry name" value="MEMBRANE COMPONENT OF ABC TRANSPORTER YHHJ-RELATED"/>
    <property type="match status" value="1"/>
</dbReference>
<dbReference type="PANTHER" id="PTHR30294:SF29">
    <property type="entry name" value="MULTIDRUG ABC TRANSPORTER PERMEASE YBHS-RELATED"/>
    <property type="match status" value="1"/>
</dbReference>
<keyword evidence="5" id="KW-0472">Membrane</keyword>
<sequence length="406" mass="45099">MRKLWIITFETYLRQIKSWSFLILVLAPFAMLALTFGVGYLSGTSSQAGNRIAVIADQPSVRKQFVQQNKDDVKASITTVAAAKKAVKADQIAGYLILRQDAQRATATYRGGQSLDSSLKTQVDTFLMQQQQQLNVVNAKLSVAQVKALQQAPQLKQIVHKKTGNAKLARLISFWIMVFMVYMILITYSSITASEIASEKGTKIMEIIFSSTTASKYFLGKILGVLLVILTQLVVYIIGGWASYLAAQRAAFSKDIVANNQDLIGKVLHNILSINLLYLFLGVILYTILSAFSGALVAKAEDAPKAAQPATYLSMIAFFATFPFQNNADALTAKILSYVPFFSSYFMPLRIIDESVSNWEIAGSLVLLLASIFCLIRYVSGIYEGLMLQTDDTSFWKRFRRGVRYQ</sequence>
<dbReference type="Proteomes" id="UP000223559">
    <property type="component" value="Chromosome"/>
</dbReference>
<name>A0A2D1KRF1_9LACO</name>